<dbReference type="Proteomes" id="UP000033684">
    <property type="component" value="Unassembled WGS sequence"/>
</dbReference>
<dbReference type="AlphaFoldDB" id="A0A0F3IFP9"/>
<evidence type="ECO:0000313" key="2">
    <source>
        <dbReference type="Proteomes" id="UP000033684"/>
    </source>
</evidence>
<name>A0A0F3IFP9_9GAMM</name>
<reference evidence="1 2" key="2">
    <citation type="journal article" date="2016" name="Microb. Ecol.">
        <title>Genome Characteristics of a Novel Type I Methanotroph (Sn10-6) Isolated from a Flooded Indian Rice Field.</title>
        <authorList>
            <person name="Rahalkar M.C."/>
            <person name="Pandit P.S."/>
            <person name="Dhakephalkar P.K."/>
            <person name="Pore S."/>
            <person name="Arora P."/>
            <person name="Kapse N."/>
        </authorList>
    </citation>
    <scope>NUCLEOTIDE SEQUENCE [LARGE SCALE GENOMIC DNA]</scope>
    <source>
        <strain evidence="1 2">Sn10-6</strain>
    </source>
</reference>
<sequence>MIEQKRRFENGCYKDYETGQILDQKRKVEMVSNGHSLQIVPIPLLTVELLLNNKQFEPAKRLVEEANIDRQSKKLYSSWTSREEQLDSEIWKREALEQKMQKLVEQFTHSLGNVIFPDTIYQVAERLKNNPECRKDVLLLHEAYHSEIIIKLQGELLRQRYTNTNPEKISPIYQELPPNSEFCRKHQVH</sequence>
<evidence type="ECO:0000313" key="1">
    <source>
        <dbReference type="EMBL" id="KJV05373.1"/>
    </source>
</evidence>
<protein>
    <submittedName>
        <fullName evidence="1">Uncharacterized protein</fullName>
    </submittedName>
</protein>
<organism evidence="1 2">
    <name type="scientific">Methylocucumis oryzae</name>
    <dbReference type="NCBI Taxonomy" id="1632867"/>
    <lineage>
        <taxon>Bacteria</taxon>
        <taxon>Pseudomonadati</taxon>
        <taxon>Pseudomonadota</taxon>
        <taxon>Gammaproteobacteria</taxon>
        <taxon>Methylococcales</taxon>
        <taxon>Methylococcaceae</taxon>
        <taxon>Methylocucumis</taxon>
    </lineage>
</organism>
<gene>
    <name evidence="1" type="ORF">VZ94_18690</name>
</gene>
<dbReference type="PATRIC" id="fig|1632867.3.peg.2885"/>
<proteinExistence type="predicted"/>
<accession>A0A0F3IFP9</accession>
<keyword evidence="2" id="KW-1185">Reference proteome</keyword>
<dbReference type="RefSeq" id="WP_045780387.1">
    <property type="nucleotide sequence ID" value="NZ_LAJX01000240.1"/>
</dbReference>
<comment type="caution">
    <text evidence="1">The sequence shown here is derived from an EMBL/GenBank/DDBJ whole genome shotgun (WGS) entry which is preliminary data.</text>
</comment>
<dbReference type="EMBL" id="LAJX01000240">
    <property type="protein sequence ID" value="KJV05373.1"/>
    <property type="molecule type" value="Genomic_DNA"/>
</dbReference>
<reference evidence="2" key="1">
    <citation type="submission" date="2015-03" db="EMBL/GenBank/DDBJ databases">
        <title>Draft genome sequence of a novel methanotroph (Sn10-6) isolated from flooded ricefield rhizosphere in India.</title>
        <authorList>
            <person name="Pandit P.S."/>
            <person name="Pore S.D."/>
            <person name="Arora P."/>
            <person name="Kapse N.G."/>
            <person name="Dhakephalkar P.K."/>
            <person name="Rahalkar M.C."/>
        </authorList>
    </citation>
    <scope>NUCLEOTIDE SEQUENCE [LARGE SCALE GENOMIC DNA]</scope>
    <source>
        <strain evidence="2">Sn10-6</strain>
    </source>
</reference>